<dbReference type="InterPro" id="IPR001932">
    <property type="entry name" value="PPM-type_phosphatase-like_dom"/>
</dbReference>
<evidence type="ECO:0000259" key="3">
    <source>
        <dbReference type="SMART" id="SM00065"/>
    </source>
</evidence>
<sequence>MRQRRERAADASPLPVDTSRRSSAAPRGNGHSAAWGDAPCPVMVADGRGRLVELNAVAASLFPGAEHGSSLRDVVPTWLFEAHDRFASDPAEQHPGDRTPASGPIGERSFEAHPARSGHGQVVWWLVDDTDRRAAEEALRSERERTAFLARASTTLLASMHVETCMEATARLAAEHLADAAVTVAPGGGRGHPVTSCGPSGEVMHTTVRGNPEEVPGLAEALRGFPPVPSRRIDPGALPDWAVPEGLAGPVGSVVVSPLPGHGVPAGALILLRTEDRRTFSENEEVFARLFAARAGAAISAARMYADLTAITATLMRELLPPRLRGVHGVEFAGAYRPYSQDERVGGDFYDVHPGATGEEETLVVLGDVCGKGLEAAVLTGKIRNTLQALLPLAADHQSVLGLVNGALINSHDTRFATLALASVIRRGGTVRLRVTSAGHPAPLLVRADGRVEEADTRGTMVGVFPEITSTTAHLELAPGETCLLFTDGIIEARGGPWGDELFGADRLKAALAECAGMPAEAVVEHAQMLTEQWIGGGHHDDMAVVAVTAPHHAHLTAVDGRTRGRYTA</sequence>
<protein>
    <submittedName>
        <fullName evidence="5">PP2C family protein-serine/threonine phosphatase</fullName>
    </submittedName>
</protein>
<dbReference type="InterPro" id="IPR036457">
    <property type="entry name" value="PPM-type-like_dom_sf"/>
</dbReference>
<evidence type="ECO:0000259" key="4">
    <source>
        <dbReference type="SMART" id="SM00331"/>
    </source>
</evidence>
<keyword evidence="6" id="KW-1185">Reference proteome</keyword>
<dbReference type="InterPro" id="IPR029016">
    <property type="entry name" value="GAF-like_dom_sf"/>
</dbReference>
<gene>
    <name evidence="5" type="ORF">GCM10010448_21230</name>
</gene>
<dbReference type="SMART" id="SM00331">
    <property type="entry name" value="PP2C_SIG"/>
    <property type="match status" value="1"/>
</dbReference>
<name>A0ABP6LBH8_9ACTN</name>
<evidence type="ECO:0000256" key="1">
    <source>
        <dbReference type="ARBA" id="ARBA00022801"/>
    </source>
</evidence>
<dbReference type="InterPro" id="IPR003018">
    <property type="entry name" value="GAF"/>
</dbReference>
<dbReference type="PANTHER" id="PTHR43156:SF2">
    <property type="entry name" value="STAGE II SPORULATION PROTEIN E"/>
    <property type="match status" value="1"/>
</dbReference>
<dbReference type="Proteomes" id="UP001501532">
    <property type="component" value="Unassembled WGS sequence"/>
</dbReference>
<organism evidence="5 6">
    <name type="scientific">Streptomyces glomeratus</name>
    <dbReference type="NCBI Taxonomy" id="284452"/>
    <lineage>
        <taxon>Bacteria</taxon>
        <taxon>Bacillati</taxon>
        <taxon>Actinomycetota</taxon>
        <taxon>Actinomycetes</taxon>
        <taxon>Kitasatosporales</taxon>
        <taxon>Streptomycetaceae</taxon>
        <taxon>Streptomyces</taxon>
    </lineage>
</organism>
<dbReference type="InterPro" id="IPR052016">
    <property type="entry name" value="Bact_Sigma-Reg"/>
</dbReference>
<feature type="domain" description="GAF" evidence="3">
    <location>
        <begin position="161"/>
        <end position="309"/>
    </location>
</feature>
<dbReference type="Gene3D" id="3.60.40.10">
    <property type="entry name" value="PPM-type phosphatase domain"/>
    <property type="match status" value="1"/>
</dbReference>
<dbReference type="SUPFAM" id="SSF55781">
    <property type="entry name" value="GAF domain-like"/>
    <property type="match status" value="1"/>
</dbReference>
<proteinExistence type="predicted"/>
<evidence type="ECO:0000313" key="5">
    <source>
        <dbReference type="EMBL" id="GAA3038585.1"/>
    </source>
</evidence>
<dbReference type="EMBL" id="BAAAUF010000016">
    <property type="protein sequence ID" value="GAA3038585.1"/>
    <property type="molecule type" value="Genomic_DNA"/>
</dbReference>
<comment type="caution">
    <text evidence="5">The sequence shown here is derived from an EMBL/GenBank/DDBJ whole genome shotgun (WGS) entry which is preliminary data.</text>
</comment>
<evidence type="ECO:0000256" key="2">
    <source>
        <dbReference type="SAM" id="MobiDB-lite"/>
    </source>
</evidence>
<dbReference type="PANTHER" id="PTHR43156">
    <property type="entry name" value="STAGE II SPORULATION PROTEIN E-RELATED"/>
    <property type="match status" value="1"/>
</dbReference>
<dbReference type="Pfam" id="PF07228">
    <property type="entry name" value="SpoIIE"/>
    <property type="match status" value="1"/>
</dbReference>
<keyword evidence="1" id="KW-0378">Hydrolase</keyword>
<evidence type="ECO:0000313" key="6">
    <source>
        <dbReference type="Proteomes" id="UP001501532"/>
    </source>
</evidence>
<dbReference type="SMART" id="SM00065">
    <property type="entry name" value="GAF"/>
    <property type="match status" value="1"/>
</dbReference>
<feature type="domain" description="PPM-type phosphatase" evidence="4">
    <location>
        <begin position="327"/>
        <end position="550"/>
    </location>
</feature>
<accession>A0ABP6LBH8</accession>
<dbReference type="Gene3D" id="3.30.450.40">
    <property type="match status" value="1"/>
</dbReference>
<reference evidence="6" key="1">
    <citation type="journal article" date="2019" name="Int. J. Syst. Evol. Microbiol.">
        <title>The Global Catalogue of Microorganisms (GCM) 10K type strain sequencing project: providing services to taxonomists for standard genome sequencing and annotation.</title>
        <authorList>
            <consortium name="The Broad Institute Genomics Platform"/>
            <consortium name="The Broad Institute Genome Sequencing Center for Infectious Disease"/>
            <person name="Wu L."/>
            <person name="Ma J."/>
        </authorList>
    </citation>
    <scope>NUCLEOTIDE SEQUENCE [LARGE SCALE GENOMIC DNA]</scope>
    <source>
        <strain evidence="6">JCM 9091</strain>
    </source>
</reference>
<dbReference type="SUPFAM" id="SSF81606">
    <property type="entry name" value="PP2C-like"/>
    <property type="match status" value="1"/>
</dbReference>
<feature type="region of interest" description="Disordered" evidence="2">
    <location>
        <begin position="1"/>
        <end position="39"/>
    </location>
</feature>